<dbReference type="AlphaFoldDB" id="A0A410K113"/>
<name>A0A410K113_9BACT</name>
<dbReference type="CDD" id="cd06062">
    <property type="entry name" value="H2MP_MemB-H2up"/>
    <property type="match status" value="1"/>
</dbReference>
<accession>A0A410K113</accession>
<keyword evidence="6" id="KW-1185">Reference proteome</keyword>
<sequence>MNVLVFGAGNILLGDEGFGVHMIQHMEKKFGAHANVELYDGGTMGIFATHKLEEAEHIIIIDTLDADGEPGEIRTYGLDDIRLNKIPAKMSPHQIGLQEVLLISEVRGKVPESVKLLGIIPKSLESGIDLSPELQGKVAVVEELILEELGSHGITLERRKDA</sequence>
<evidence type="ECO:0000256" key="4">
    <source>
        <dbReference type="ARBA" id="ARBA00022801"/>
    </source>
</evidence>
<dbReference type="InterPro" id="IPR023430">
    <property type="entry name" value="Pept_HybD-like_dom_sf"/>
</dbReference>
<proteinExistence type="inferred from homology"/>
<protein>
    <submittedName>
        <fullName evidence="5">Hydrogenase maturation protease</fullName>
    </submittedName>
</protein>
<dbReference type="PANTHER" id="PTHR30302:SF1">
    <property type="entry name" value="HYDROGENASE 2 MATURATION PROTEASE"/>
    <property type="match status" value="1"/>
</dbReference>
<gene>
    <name evidence="5" type="ORF">EP073_11250</name>
</gene>
<dbReference type="PANTHER" id="PTHR30302">
    <property type="entry name" value="HYDROGENASE 1 MATURATION PROTEASE"/>
    <property type="match status" value="1"/>
</dbReference>
<dbReference type="KEGG" id="gtl:EP073_11250"/>
<dbReference type="GO" id="GO:0008047">
    <property type="term" value="F:enzyme activator activity"/>
    <property type="evidence" value="ECO:0007669"/>
    <property type="project" value="InterPro"/>
</dbReference>
<dbReference type="Proteomes" id="UP000287502">
    <property type="component" value="Chromosome"/>
</dbReference>
<reference evidence="5 6" key="1">
    <citation type="submission" date="2019-01" db="EMBL/GenBank/DDBJ databases">
        <title>Geovibrio thiophilus DSM 11263, complete genome.</title>
        <authorList>
            <person name="Spring S."/>
            <person name="Bunk B."/>
            <person name="Sproer C."/>
        </authorList>
    </citation>
    <scope>NUCLEOTIDE SEQUENCE [LARGE SCALE GENOMIC DNA]</scope>
    <source>
        <strain evidence="5 6">DSM 11263</strain>
    </source>
</reference>
<dbReference type="NCBIfam" id="TIGR00072">
    <property type="entry name" value="hydrog_prot"/>
    <property type="match status" value="1"/>
</dbReference>
<dbReference type="Gene3D" id="3.40.50.1450">
    <property type="entry name" value="HybD-like"/>
    <property type="match status" value="1"/>
</dbReference>
<dbReference type="Pfam" id="PF01750">
    <property type="entry name" value="HycI"/>
    <property type="match status" value="1"/>
</dbReference>
<evidence type="ECO:0000313" key="6">
    <source>
        <dbReference type="Proteomes" id="UP000287502"/>
    </source>
</evidence>
<keyword evidence="3" id="KW-0064">Aspartyl protease</keyword>
<dbReference type="InterPro" id="IPR000671">
    <property type="entry name" value="Peptidase_A31"/>
</dbReference>
<dbReference type="OrthoDB" id="9792731at2"/>
<evidence type="ECO:0000313" key="5">
    <source>
        <dbReference type="EMBL" id="QAR33958.1"/>
    </source>
</evidence>
<keyword evidence="4" id="KW-0378">Hydrolase</keyword>
<evidence type="ECO:0000256" key="3">
    <source>
        <dbReference type="ARBA" id="ARBA00022750"/>
    </source>
</evidence>
<comment type="similarity">
    <text evidence="1">Belongs to the peptidase A31 family.</text>
</comment>
<dbReference type="GO" id="GO:0016485">
    <property type="term" value="P:protein processing"/>
    <property type="evidence" value="ECO:0007669"/>
    <property type="project" value="TreeGrafter"/>
</dbReference>
<dbReference type="RefSeq" id="WP_128467243.1">
    <property type="nucleotide sequence ID" value="NZ_CP035108.1"/>
</dbReference>
<keyword evidence="2 5" id="KW-0645">Protease</keyword>
<dbReference type="SUPFAM" id="SSF53163">
    <property type="entry name" value="HybD-like"/>
    <property type="match status" value="1"/>
</dbReference>
<dbReference type="GO" id="GO:0004190">
    <property type="term" value="F:aspartic-type endopeptidase activity"/>
    <property type="evidence" value="ECO:0007669"/>
    <property type="project" value="UniProtKB-KW"/>
</dbReference>
<dbReference type="PRINTS" id="PR00446">
    <property type="entry name" value="HYDRGNUPTAKE"/>
</dbReference>
<organism evidence="5 6">
    <name type="scientific">Geovibrio thiophilus</name>
    <dbReference type="NCBI Taxonomy" id="139438"/>
    <lineage>
        <taxon>Bacteria</taxon>
        <taxon>Pseudomonadati</taxon>
        <taxon>Deferribacterota</taxon>
        <taxon>Deferribacteres</taxon>
        <taxon>Deferribacterales</taxon>
        <taxon>Geovibrionaceae</taxon>
        <taxon>Geovibrio</taxon>
    </lineage>
</organism>
<evidence type="ECO:0000256" key="2">
    <source>
        <dbReference type="ARBA" id="ARBA00022670"/>
    </source>
</evidence>
<evidence type="ECO:0000256" key="1">
    <source>
        <dbReference type="ARBA" id="ARBA00006814"/>
    </source>
</evidence>
<dbReference type="EMBL" id="CP035108">
    <property type="protein sequence ID" value="QAR33958.1"/>
    <property type="molecule type" value="Genomic_DNA"/>
</dbReference>